<dbReference type="EC" id="2.7.7.7" evidence="7"/>
<dbReference type="Pfam" id="PF11799">
    <property type="entry name" value="IMS_C"/>
    <property type="match status" value="1"/>
</dbReference>
<keyword evidence="3" id="KW-0741">SOS mutagenesis</keyword>
<comment type="similarity">
    <text evidence="1">Belongs to the DNA polymerase type-Y family.</text>
</comment>
<evidence type="ECO:0000313" key="8">
    <source>
        <dbReference type="Proteomes" id="UP001596422"/>
    </source>
</evidence>
<dbReference type="InterPro" id="IPR050116">
    <property type="entry name" value="DNA_polymerase-Y"/>
</dbReference>
<dbReference type="Pfam" id="PF00817">
    <property type="entry name" value="IMS"/>
    <property type="match status" value="1"/>
</dbReference>
<dbReference type="GO" id="GO:0003887">
    <property type="term" value="F:DNA-directed DNA polymerase activity"/>
    <property type="evidence" value="ECO:0007669"/>
    <property type="project" value="UniProtKB-EC"/>
</dbReference>
<dbReference type="SUPFAM" id="SSF56672">
    <property type="entry name" value="DNA/RNA polymerases"/>
    <property type="match status" value="1"/>
</dbReference>
<feature type="domain" description="UmuC" evidence="6">
    <location>
        <begin position="5"/>
        <end position="190"/>
    </location>
</feature>
<dbReference type="Gene3D" id="3.30.1490.100">
    <property type="entry name" value="DNA polymerase, Y-family, little finger domain"/>
    <property type="match status" value="1"/>
</dbReference>
<dbReference type="Gene3D" id="3.40.1170.60">
    <property type="match status" value="1"/>
</dbReference>
<proteinExistence type="inferred from homology"/>
<evidence type="ECO:0000256" key="1">
    <source>
        <dbReference type="ARBA" id="ARBA00010945"/>
    </source>
</evidence>
<dbReference type="Gene3D" id="3.30.70.270">
    <property type="match status" value="1"/>
</dbReference>
<dbReference type="InterPro" id="IPR043128">
    <property type="entry name" value="Rev_trsase/Diguanyl_cyclase"/>
</dbReference>
<keyword evidence="5" id="KW-0742">SOS response</keyword>
<dbReference type="EMBL" id="JBHSWE010000001">
    <property type="protein sequence ID" value="MFC6673249.1"/>
    <property type="molecule type" value="Genomic_DNA"/>
</dbReference>
<keyword evidence="2" id="KW-0227">DNA damage</keyword>
<evidence type="ECO:0000313" key="7">
    <source>
        <dbReference type="EMBL" id="MFC6673249.1"/>
    </source>
</evidence>
<dbReference type="InterPro" id="IPR025188">
    <property type="entry name" value="DUF4113"/>
</dbReference>
<dbReference type="CDD" id="cd01700">
    <property type="entry name" value="PolY_Pol_V_umuC"/>
    <property type="match status" value="1"/>
</dbReference>
<dbReference type="NCBIfam" id="NF002955">
    <property type="entry name" value="PRK03609.1"/>
    <property type="match status" value="1"/>
</dbReference>
<dbReference type="RefSeq" id="WP_379913373.1">
    <property type="nucleotide sequence ID" value="NZ_JBHSWE010000001.1"/>
</dbReference>
<dbReference type="PANTHER" id="PTHR11076">
    <property type="entry name" value="DNA REPAIR POLYMERASE UMUC / TRANSFERASE FAMILY MEMBER"/>
    <property type="match status" value="1"/>
</dbReference>
<protein>
    <submittedName>
        <fullName evidence="7">Translesion error-prone DNA polymerase V subunit UmuC</fullName>
        <ecNumber evidence="7">2.7.7.7</ecNumber>
    </submittedName>
</protein>
<dbReference type="InterPro" id="IPR036775">
    <property type="entry name" value="DNA_pol_Y-fam_lit_finger_sf"/>
</dbReference>
<dbReference type="Pfam" id="PF13438">
    <property type="entry name" value="DUF4113"/>
    <property type="match status" value="1"/>
</dbReference>
<organism evidence="7 8">
    <name type="scientific">Marinobacterium aestuariivivens</name>
    <dbReference type="NCBI Taxonomy" id="1698799"/>
    <lineage>
        <taxon>Bacteria</taxon>
        <taxon>Pseudomonadati</taxon>
        <taxon>Pseudomonadota</taxon>
        <taxon>Gammaproteobacteria</taxon>
        <taxon>Oceanospirillales</taxon>
        <taxon>Oceanospirillaceae</taxon>
        <taxon>Marinobacterium</taxon>
    </lineage>
</organism>
<sequence>MTRVFALVDCNNFYASCERLFRPDLKAKPIVVLSNNDGCVVARSAEAKALGIKMGVPFFQIQELVRVHGIQVFSSNYALYGDMSARVMSLLEQMALRVEVYSIDEAFLDLSGVSACIEFEAFGQQVRSEVQKCTGIHVCVGIAPTKTLAKLANHAAKRYPKTGGVVDLTDHERQRRLLAITPVDEVWGVGRRLAPRLNAVGIRTALDLADANPKGLRQQFSVVLERTIRELNGISCLELDAVPASKQQIVCSRSFGERVTDYDNMHAAICKYVERACEKLRAQRSTAKMLNVFVRTNPFNANEPYYANSANIGLPEPSSDTREFIEAAVRGLRSIWKPGYRYMKAGVMLSDFYEPGNFQPSLFEATARQPTSEALMATLDQINRSGLGQVRFGGQSRANNWTMKRQRLSPSYTTRWHHLPIVHLK</sequence>
<name>A0ABW2A755_9GAMM</name>
<keyword evidence="8" id="KW-1185">Reference proteome</keyword>
<comment type="caution">
    <text evidence="7">The sequence shown here is derived from an EMBL/GenBank/DDBJ whole genome shotgun (WGS) entry which is preliminary data.</text>
</comment>
<evidence type="ECO:0000256" key="2">
    <source>
        <dbReference type="ARBA" id="ARBA00022763"/>
    </source>
</evidence>
<keyword evidence="4" id="KW-0234">DNA repair</keyword>
<evidence type="ECO:0000256" key="4">
    <source>
        <dbReference type="ARBA" id="ARBA00023204"/>
    </source>
</evidence>
<evidence type="ECO:0000256" key="3">
    <source>
        <dbReference type="ARBA" id="ARBA00023199"/>
    </source>
</evidence>
<gene>
    <name evidence="7" type="primary">umuC</name>
    <name evidence="7" type="ORF">ACFQDL_26540</name>
</gene>
<dbReference type="InterPro" id="IPR001126">
    <property type="entry name" value="UmuC"/>
</dbReference>
<reference evidence="8" key="1">
    <citation type="journal article" date="2019" name="Int. J. Syst. Evol. Microbiol.">
        <title>The Global Catalogue of Microorganisms (GCM) 10K type strain sequencing project: providing services to taxonomists for standard genome sequencing and annotation.</title>
        <authorList>
            <consortium name="The Broad Institute Genomics Platform"/>
            <consortium name="The Broad Institute Genome Sequencing Center for Infectious Disease"/>
            <person name="Wu L."/>
            <person name="Ma J."/>
        </authorList>
    </citation>
    <scope>NUCLEOTIDE SEQUENCE [LARGE SCALE GENOMIC DNA]</scope>
    <source>
        <strain evidence="8">NBRC 111756</strain>
    </source>
</reference>
<dbReference type="PANTHER" id="PTHR11076:SF34">
    <property type="entry name" value="PROTEIN UMUC"/>
    <property type="match status" value="1"/>
</dbReference>
<accession>A0ABW2A755</accession>
<dbReference type="Proteomes" id="UP001596422">
    <property type="component" value="Unassembled WGS sequence"/>
</dbReference>
<dbReference type="PROSITE" id="PS50173">
    <property type="entry name" value="UMUC"/>
    <property type="match status" value="1"/>
</dbReference>
<evidence type="ECO:0000259" key="6">
    <source>
        <dbReference type="PROSITE" id="PS50173"/>
    </source>
</evidence>
<dbReference type="InterPro" id="IPR017961">
    <property type="entry name" value="DNA_pol_Y-fam_little_finger"/>
</dbReference>
<dbReference type="Gene3D" id="1.10.150.20">
    <property type="entry name" value="5' to 3' exonuclease, C-terminal subdomain"/>
    <property type="match status" value="1"/>
</dbReference>
<keyword evidence="7" id="KW-0548">Nucleotidyltransferase</keyword>
<evidence type="ECO:0000256" key="5">
    <source>
        <dbReference type="ARBA" id="ARBA00023236"/>
    </source>
</evidence>
<dbReference type="SUPFAM" id="SSF100879">
    <property type="entry name" value="Lesion bypass DNA polymerase (Y-family), little finger domain"/>
    <property type="match status" value="1"/>
</dbReference>
<keyword evidence="7" id="KW-0808">Transferase</keyword>
<dbReference type="InterPro" id="IPR043502">
    <property type="entry name" value="DNA/RNA_pol_sf"/>
</dbReference>